<feature type="region of interest" description="Disordered" evidence="1">
    <location>
        <begin position="1"/>
        <end position="81"/>
    </location>
</feature>
<protein>
    <recommendedName>
        <fullName evidence="4">Flagellar associated protein</fullName>
    </recommendedName>
</protein>
<feature type="region of interest" description="Disordered" evidence="1">
    <location>
        <begin position="99"/>
        <end position="135"/>
    </location>
</feature>
<evidence type="ECO:0008006" key="4">
    <source>
        <dbReference type="Google" id="ProtNLM"/>
    </source>
</evidence>
<evidence type="ECO:0000313" key="3">
    <source>
        <dbReference type="Proteomes" id="UP001489004"/>
    </source>
</evidence>
<evidence type="ECO:0000256" key="1">
    <source>
        <dbReference type="SAM" id="MobiDB-lite"/>
    </source>
</evidence>
<feature type="compositionally biased region" description="Basic and acidic residues" evidence="1">
    <location>
        <begin position="49"/>
        <end position="63"/>
    </location>
</feature>
<feature type="compositionally biased region" description="Low complexity" evidence="1">
    <location>
        <begin position="64"/>
        <end position="76"/>
    </location>
</feature>
<dbReference type="AlphaFoldDB" id="A0AAW1QG86"/>
<name>A0AAW1QG86_9CHLO</name>
<feature type="compositionally biased region" description="Polar residues" evidence="1">
    <location>
        <begin position="16"/>
        <end position="32"/>
    </location>
</feature>
<keyword evidence="3" id="KW-1185">Reference proteome</keyword>
<evidence type="ECO:0000313" key="2">
    <source>
        <dbReference type="EMBL" id="KAK9820471.1"/>
    </source>
</evidence>
<reference evidence="2 3" key="1">
    <citation type="journal article" date="2024" name="Nat. Commun.">
        <title>Phylogenomics reveals the evolutionary origins of lichenization in chlorophyte algae.</title>
        <authorList>
            <person name="Puginier C."/>
            <person name="Libourel C."/>
            <person name="Otte J."/>
            <person name="Skaloud P."/>
            <person name="Haon M."/>
            <person name="Grisel S."/>
            <person name="Petersen M."/>
            <person name="Berrin J.G."/>
            <person name="Delaux P.M."/>
            <person name="Dal Grande F."/>
            <person name="Keller J."/>
        </authorList>
    </citation>
    <scope>NUCLEOTIDE SEQUENCE [LARGE SCALE GENOMIC DNA]</scope>
    <source>
        <strain evidence="2 3">SAG 2043</strain>
    </source>
</reference>
<sequence>MVGTRILTPKKKPETPASSRPSTSWGYSNQAGATIGGLNGRLGQTPADTRQDRYRGRGEEEQQRPSTAPTPSPSKSAVRRAEAYWFDGNSAALPFYRQKGGKQPAPGDAAGLLGGSRYHGRNTPVKGKGHPPPENKEEVRLGHKTWHPMHSHLLKRRDIFGQQDFAGLERGKEHPSKRVFSEPLAKSYHLHGAGVSIDAPEDAWRKSRGWGVRPLSARVNTAERTMGTSAGLTEDDVDPLDKPRHTFMRRVDPNRPMDHSDILRYRHSNGICAEVYKLDGRRTAAPQCTPKIAEFSSKSYFDSHSSYQMNRARAEGVTDIMVHHQ</sequence>
<comment type="caution">
    <text evidence="2">The sequence shown here is derived from an EMBL/GenBank/DDBJ whole genome shotgun (WGS) entry which is preliminary data.</text>
</comment>
<dbReference type="Proteomes" id="UP001489004">
    <property type="component" value="Unassembled WGS sequence"/>
</dbReference>
<dbReference type="EMBL" id="JALJOR010000003">
    <property type="protein sequence ID" value="KAK9820471.1"/>
    <property type="molecule type" value="Genomic_DNA"/>
</dbReference>
<gene>
    <name evidence="2" type="ORF">WJX72_010695</name>
</gene>
<organism evidence="2 3">
    <name type="scientific">[Myrmecia] bisecta</name>
    <dbReference type="NCBI Taxonomy" id="41462"/>
    <lineage>
        <taxon>Eukaryota</taxon>
        <taxon>Viridiplantae</taxon>
        <taxon>Chlorophyta</taxon>
        <taxon>core chlorophytes</taxon>
        <taxon>Trebouxiophyceae</taxon>
        <taxon>Trebouxiales</taxon>
        <taxon>Trebouxiaceae</taxon>
        <taxon>Myrmecia</taxon>
    </lineage>
</organism>
<accession>A0AAW1QG86</accession>
<proteinExistence type="predicted"/>